<proteinExistence type="predicted"/>
<dbReference type="AlphaFoldDB" id="A0A133U7V8"/>
<dbReference type="Proteomes" id="UP000070589">
    <property type="component" value="Unassembled WGS sequence"/>
</dbReference>
<protein>
    <submittedName>
        <fullName evidence="1">Uncharacterized protein</fullName>
    </submittedName>
</protein>
<comment type="caution">
    <text evidence="1">The sequence shown here is derived from an EMBL/GenBank/DDBJ whole genome shotgun (WGS) entry which is preliminary data.</text>
</comment>
<dbReference type="GO" id="GO:0003779">
    <property type="term" value="F:actin binding"/>
    <property type="evidence" value="ECO:0007669"/>
    <property type="project" value="InterPro"/>
</dbReference>
<keyword evidence="2" id="KW-1185">Reference proteome</keyword>
<name>A0A133U7V8_9EURY</name>
<evidence type="ECO:0000313" key="2">
    <source>
        <dbReference type="Proteomes" id="UP000070589"/>
    </source>
</evidence>
<accession>A0A133U7V8</accession>
<organism evidence="1 2">
    <name type="scientific">candidate division MSBL1 archaeon SCGC-AAA259D14</name>
    <dbReference type="NCBI Taxonomy" id="1698261"/>
    <lineage>
        <taxon>Archaea</taxon>
        <taxon>Methanobacteriati</taxon>
        <taxon>Methanobacteriota</taxon>
        <taxon>candidate division MSBL1</taxon>
    </lineage>
</organism>
<reference evidence="1 2" key="1">
    <citation type="journal article" date="2016" name="Sci. Rep.">
        <title>Metabolic traits of an uncultured archaeal lineage -MSBL1- from brine pools of the Red Sea.</title>
        <authorList>
            <person name="Mwirichia R."/>
            <person name="Alam I."/>
            <person name="Rashid M."/>
            <person name="Vinu M."/>
            <person name="Ba-Alawi W."/>
            <person name="Anthony Kamau A."/>
            <person name="Kamanda Ngugi D."/>
            <person name="Goker M."/>
            <person name="Klenk H.P."/>
            <person name="Bajic V."/>
            <person name="Stingl U."/>
        </authorList>
    </citation>
    <scope>NUCLEOTIDE SEQUENCE [LARGE SCALE GENOMIC DNA]</scope>
    <source>
        <strain evidence="1">SCGC-AAA259D14</strain>
    </source>
</reference>
<dbReference type="EMBL" id="LHXL01000009">
    <property type="protein sequence ID" value="KXA90273.1"/>
    <property type="molecule type" value="Genomic_DNA"/>
</dbReference>
<dbReference type="InterPro" id="IPR027310">
    <property type="entry name" value="Profilin_CS"/>
</dbReference>
<gene>
    <name evidence="1" type="ORF">AKJ62_01325</name>
</gene>
<dbReference type="PROSITE" id="PS00414">
    <property type="entry name" value="PROFILIN"/>
    <property type="match status" value="1"/>
</dbReference>
<evidence type="ECO:0000313" key="1">
    <source>
        <dbReference type="EMBL" id="KXA90273.1"/>
    </source>
</evidence>
<sequence length="233" mass="26810">MSDWEGYLEYLKRLEKENPEVKKQVNEIRERKTTDPVEYVKNILIKNSGFELDSEKSEQIGETCLRILPEREAVLLAIYAYPSASFLNSNGDLLPIRLPSFEMSKEDLRASRGEMFSDRPPSDSSPKAYKSVLISWIKEFSQVFEGEKRLLIVEESPKDIASNIVDRIKKKETLTDFLVMGGMQPAKMREDREVYISEAFFDYMAGVVLRSKGFLMLDPQVVYPRADLAVSYP</sequence>